<accession>A0A8J3SR14</accession>
<keyword evidence="3" id="KW-1185">Reference proteome</keyword>
<evidence type="ECO:0000313" key="3">
    <source>
        <dbReference type="Proteomes" id="UP000619788"/>
    </source>
</evidence>
<dbReference type="Proteomes" id="UP000619788">
    <property type="component" value="Unassembled WGS sequence"/>
</dbReference>
<protein>
    <submittedName>
        <fullName evidence="2">Uncharacterized protein</fullName>
    </submittedName>
</protein>
<reference evidence="2 3" key="1">
    <citation type="submission" date="2021-01" db="EMBL/GenBank/DDBJ databases">
        <title>Whole genome shotgun sequence of Planobispora siamensis NBRC 107568.</title>
        <authorList>
            <person name="Komaki H."/>
            <person name="Tamura T."/>
        </authorList>
    </citation>
    <scope>NUCLEOTIDE SEQUENCE [LARGE SCALE GENOMIC DNA]</scope>
    <source>
        <strain evidence="2 3">NBRC 107568</strain>
    </source>
</reference>
<comment type="caution">
    <text evidence="2">The sequence shown here is derived from an EMBL/GenBank/DDBJ whole genome shotgun (WGS) entry which is preliminary data.</text>
</comment>
<organism evidence="2 3">
    <name type="scientific">Planobispora siamensis</name>
    <dbReference type="NCBI Taxonomy" id="936338"/>
    <lineage>
        <taxon>Bacteria</taxon>
        <taxon>Bacillati</taxon>
        <taxon>Actinomycetota</taxon>
        <taxon>Actinomycetes</taxon>
        <taxon>Streptosporangiales</taxon>
        <taxon>Streptosporangiaceae</taxon>
        <taxon>Planobispora</taxon>
    </lineage>
</organism>
<proteinExistence type="predicted"/>
<feature type="region of interest" description="Disordered" evidence="1">
    <location>
        <begin position="63"/>
        <end position="95"/>
    </location>
</feature>
<sequence>MEDGAAVSPMVSTIGVASLLKGRLEGGPTGPLLNLYSNVRVELPATGRFLSACPLAAGIAPRSARARRTGASCDAPDAKDTGPRMPASPAACCPP</sequence>
<dbReference type="EMBL" id="BOOJ01000078">
    <property type="protein sequence ID" value="GIH97150.1"/>
    <property type="molecule type" value="Genomic_DNA"/>
</dbReference>
<name>A0A8J3SR14_9ACTN</name>
<evidence type="ECO:0000256" key="1">
    <source>
        <dbReference type="SAM" id="MobiDB-lite"/>
    </source>
</evidence>
<gene>
    <name evidence="2" type="ORF">Psi01_77800</name>
</gene>
<dbReference type="AlphaFoldDB" id="A0A8J3SR14"/>
<evidence type="ECO:0000313" key="2">
    <source>
        <dbReference type="EMBL" id="GIH97150.1"/>
    </source>
</evidence>